<keyword evidence="2" id="KW-1185">Reference proteome</keyword>
<dbReference type="AlphaFoldDB" id="A0A7W9DAX6"/>
<organism evidence="1 2">
    <name type="scientific">Neomicrococcus lactis</name>
    <dbReference type="NCBI Taxonomy" id="732241"/>
    <lineage>
        <taxon>Bacteria</taxon>
        <taxon>Bacillati</taxon>
        <taxon>Actinomycetota</taxon>
        <taxon>Actinomycetes</taxon>
        <taxon>Micrococcales</taxon>
        <taxon>Micrococcaceae</taxon>
        <taxon>Neomicrococcus</taxon>
    </lineage>
</organism>
<evidence type="ECO:0000313" key="1">
    <source>
        <dbReference type="EMBL" id="MBB5597501.1"/>
    </source>
</evidence>
<dbReference type="EMBL" id="JACHBL010000001">
    <property type="protein sequence ID" value="MBB5597501.1"/>
    <property type="molecule type" value="Genomic_DNA"/>
</dbReference>
<dbReference type="InterPro" id="IPR046237">
    <property type="entry name" value="DUF6270"/>
</dbReference>
<evidence type="ECO:0000313" key="2">
    <source>
        <dbReference type="Proteomes" id="UP000523863"/>
    </source>
</evidence>
<dbReference type="Pfam" id="PF19786">
    <property type="entry name" value="DUF6270"/>
    <property type="match status" value="1"/>
</dbReference>
<dbReference type="Gene3D" id="3.40.50.1820">
    <property type="entry name" value="alpha/beta hydrolase"/>
    <property type="match status" value="1"/>
</dbReference>
<name>A0A7W9DAX6_9MICC</name>
<dbReference type="SUPFAM" id="SSF53474">
    <property type="entry name" value="alpha/beta-Hydrolases"/>
    <property type="match status" value="1"/>
</dbReference>
<accession>A0A7W9DAX6</accession>
<dbReference type="Proteomes" id="UP000523863">
    <property type="component" value="Unassembled WGS sequence"/>
</dbReference>
<dbReference type="InterPro" id="IPR029058">
    <property type="entry name" value="AB_hydrolase_fold"/>
</dbReference>
<dbReference type="RefSeq" id="WP_183640528.1">
    <property type="nucleotide sequence ID" value="NZ_JACHBL010000001.1"/>
</dbReference>
<protein>
    <submittedName>
        <fullName evidence="1">Uncharacterized protein</fullName>
    </submittedName>
</protein>
<gene>
    <name evidence="1" type="ORF">BKA12_000581</name>
</gene>
<comment type="caution">
    <text evidence="1">The sequence shown here is derived from an EMBL/GenBank/DDBJ whole genome shotgun (WGS) entry which is preliminary data.</text>
</comment>
<sequence length="652" mass="71806">MTTFASNDYEVWDQPIFDWASADAFDDASVIQNGIHRIGIGGGPSLDYLVSVSPETDENGPLLVFFNAAIANRDQKTPPFFSGKVLANRLNMDFLSISDPSTSLDDSLGLAWYTGNQYGNVVGALEQSLKTIAHRFGRRLLLIGGSGGGFAAIHLGGLLGELATVIAWNPQTDIFEYNADFVQRYLGIAFPEELGDSLDQSEWKVEAKERLNRRGVQTNLLSVSSKPMQAIIFQNSSDWHVAAHLAPLIESWGMENLGRGLYRTAPDVIALIANFGEGHAALPAELLIPAIHALSGSNTSVMDVFKSQEVVTKLSVADTRLLPRDLRGISDAISEDMSLELQFLPTGILKVEALHRHSPQGIGRMRYRYFTESQTGERTYRANSFAASANIKVDGTDVCAGVELSDGFQHHLIELSSEIPWARQQVFILGSCVSRDSFEDPRAPKLAGYVARTSLASAFAEHPHIAVDLLQNPSPFQRRMVQTDINKELKDRLQSTHFDLLLVDLIDERLGLMNDAGGYYTDSPELRACKFIPSRENNIPLGSQEYYDAFDRGLGQLLKAVPSTKIVVNEAYWAAVDTVNQSVADPEVVEFNNGVLKVLYDKLRAIPGVRFISHEAEVMRADPSHKWGVSPFHFGKDFESSLIAGLRTMSIS</sequence>
<reference evidence="1 2" key="1">
    <citation type="submission" date="2020-08" db="EMBL/GenBank/DDBJ databases">
        <title>Sequencing the genomes of 1000 actinobacteria strains.</title>
        <authorList>
            <person name="Klenk H.-P."/>
        </authorList>
    </citation>
    <scope>NUCLEOTIDE SEQUENCE [LARGE SCALE GENOMIC DNA]</scope>
    <source>
        <strain evidence="1 2">DSM 23694</strain>
    </source>
</reference>
<proteinExistence type="predicted"/>